<accession>A0A9J5YGI9</accession>
<dbReference type="Proteomes" id="UP000824120">
    <property type="component" value="Chromosome 6"/>
</dbReference>
<dbReference type="AlphaFoldDB" id="A0A9J5YGI9"/>
<dbReference type="EMBL" id="JACXVP010000006">
    <property type="protein sequence ID" value="KAG5599394.1"/>
    <property type="molecule type" value="Genomic_DNA"/>
</dbReference>
<dbReference type="OrthoDB" id="1328234at2759"/>
<sequence>MQNLVFHLVIDFDSDMTERTTSSRTEMQHLLIDSPIRVITCKASNIICRSLVITKAESSVSLFSRPCFVISVSVGLIFVENVVVSFDVNLSVWTVMCAITFDVKQH</sequence>
<proteinExistence type="predicted"/>
<organism evidence="1 2">
    <name type="scientific">Solanum commersonii</name>
    <name type="common">Commerson's wild potato</name>
    <name type="synonym">Commerson's nightshade</name>
    <dbReference type="NCBI Taxonomy" id="4109"/>
    <lineage>
        <taxon>Eukaryota</taxon>
        <taxon>Viridiplantae</taxon>
        <taxon>Streptophyta</taxon>
        <taxon>Embryophyta</taxon>
        <taxon>Tracheophyta</taxon>
        <taxon>Spermatophyta</taxon>
        <taxon>Magnoliopsida</taxon>
        <taxon>eudicotyledons</taxon>
        <taxon>Gunneridae</taxon>
        <taxon>Pentapetalae</taxon>
        <taxon>asterids</taxon>
        <taxon>lamiids</taxon>
        <taxon>Solanales</taxon>
        <taxon>Solanaceae</taxon>
        <taxon>Solanoideae</taxon>
        <taxon>Solaneae</taxon>
        <taxon>Solanum</taxon>
    </lineage>
</organism>
<reference evidence="1 2" key="1">
    <citation type="submission" date="2020-09" db="EMBL/GenBank/DDBJ databases">
        <title>De no assembly of potato wild relative species, Solanum commersonii.</title>
        <authorList>
            <person name="Cho K."/>
        </authorList>
    </citation>
    <scope>NUCLEOTIDE SEQUENCE [LARGE SCALE GENOMIC DNA]</scope>
    <source>
        <strain evidence="1">LZ3.2</strain>
        <tissue evidence="1">Leaf</tissue>
    </source>
</reference>
<protein>
    <submittedName>
        <fullName evidence="1">Uncharacterized protein</fullName>
    </submittedName>
</protein>
<keyword evidence="2" id="KW-1185">Reference proteome</keyword>
<evidence type="ECO:0000313" key="1">
    <source>
        <dbReference type="EMBL" id="KAG5599394.1"/>
    </source>
</evidence>
<name>A0A9J5YGI9_SOLCO</name>
<evidence type="ECO:0000313" key="2">
    <source>
        <dbReference type="Proteomes" id="UP000824120"/>
    </source>
</evidence>
<comment type="caution">
    <text evidence="1">The sequence shown here is derived from an EMBL/GenBank/DDBJ whole genome shotgun (WGS) entry which is preliminary data.</text>
</comment>
<gene>
    <name evidence="1" type="ORF">H5410_030764</name>
</gene>